<dbReference type="PANTHER" id="PTHR43369">
    <property type="entry name" value="PHOSPHORIBOSYLGLYCINAMIDE FORMYLTRANSFERASE"/>
    <property type="match status" value="1"/>
</dbReference>
<dbReference type="InterPro" id="IPR036477">
    <property type="entry name" value="Formyl_transf_N_sf"/>
</dbReference>
<dbReference type="Gene3D" id="3.40.50.170">
    <property type="entry name" value="Formyl transferase, N-terminal domain"/>
    <property type="match status" value="1"/>
</dbReference>
<dbReference type="EMBL" id="BMXA01000001">
    <property type="protein sequence ID" value="GGZ98879.1"/>
    <property type="molecule type" value="Genomic_DNA"/>
</dbReference>
<feature type="domain" description="Formyl transferase N-terminal" evidence="5">
    <location>
        <begin position="9"/>
        <end position="187"/>
    </location>
</feature>
<dbReference type="NCBIfam" id="TIGR00639">
    <property type="entry name" value="PurN"/>
    <property type="match status" value="1"/>
</dbReference>
<sequence length="219" mass="24359">MINTPARCKAVVLISGGGSNLQAFIDQIEAGQLPLDIALVISNKPEAFGLERATRAGIDTLVVNHKAYPSRDDFDRALQRAIDAATPDLVILAGFMRILTADFVNHFRHRLINIHPSLLPKYPGTNTHQRALDAGDTWHGASIHFVVPEVDAGPIILQGRLKIRSDDNADQLQQRIHKIEHQLYPLAARWFAEQRLSQHNGKVLLDGETSDQQLQTFDL</sequence>
<comment type="caution">
    <text evidence="6">The sequence shown here is derived from an EMBL/GenBank/DDBJ whole genome shotgun (WGS) entry which is preliminary data.</text>
</comment>
<dbReference type="HAMAP" id="MF_01930">
    <property type="entry name" value="PurN"/>
    <property type="match status" value="1"/>
</dbReference>
<feature type="binding site" evidence="4">
    <location>
        <position position="71"/>
    </location>
    <ligand>
        <name>(6R)-10-formyltetrahydrofolate</name>
        <dbReference type="ChEBI" id="CHEBI:195366"/>
    </ligand>
</feature>
<dbReference type="RefSeq" id="WP_189398359.1">
    <property type="nucleotide sequence ID" value="NZ_BMXA01000001.1"/>
</dbReference>
<comment type="function">
    <text evidence="4">Catalyzes the transfer of a formyl group from 10-formyltetrahydrofolate to 5-phospho-ribosyl-glycinamide (GAR), producing 5-phospho-ribosyl-N-formylglycinamide (FGAR) and tetrahydrofolate.</text>
</comment>
<evidence type="ECO:0000256" key="1">
    <source>
        <dbReference type="ARBA" id="ARBA00005054"/>
    </source>
</evidence>
<feature type="site" description="Raises pKa of active site His" evidence="4">
    <location>
        <position position="151"/>
    </location>
</feature>
<dbReference type="PANTHER" id="PTHR43369:SF2">
    <property type="entry name" value="PHOSPHORIBOSYLGLYCINAMIDE FORMYLTRANSFERASE"/>
    <property type="match status" value="1"/>
</dbReference>
<feature type="active site" description="Proton donor" evidence="4">
    <location>
        <position position="115"/>
    </location>
</feature>
<reference evidence="6" key="1">
    <citation type="journal article" date="2014" name="Int. J. Syst. Evol. Microbiol.">
        <title>Complete genome sequence of Corynebacterium casei LMG S-19264T (=DSM 44701T), isolated from a smear-ripened cheese.</title>
        <authorList>
            <consortium name="US DOE Joint Genome Institute (JGI-PGF)"/>
            <person name="Walter F."/>
            <person name="Albersmeier A."/>
            <person name="Kalinowski J."/>
            <person name="Ruckert C."/>
        </authorList>
    </citation>
    <scope>NUCLEOTIDE SEQUENCE</scope>
    <source>
        <strain evidence="6">KCTC 12711</strain>
    </source>
</reference>
<accession>A0A918VHV3</accession>
<comment type="pathway">
    <text evidence="1 4">Purine metabolism; IMP biosynthesis via de novo pathway; N(2)-formyl-N(1)-(5-phospho-D-ribosyl)glycinamide from N(1)-(5-phospho-D-ribosyl)glycinamide (10-formyl THF route): step 1/1.</text>
</comment>
<evidence type="ECO:0000256" key="4">
    <source>
        <dbReference type="HAMAP-Rule" id="MF_01930"/>
    </source>
</evidence>
<gene>
    <name evidence="4 6" type="primary">purN</name>
    <name evidence="6" type="ORF">GCM10008090_04290</name>
</gene>
<feature type="binding site" evidence="4">
    <location>
        <begin position="18"/>
        <end position="20"/>
    </location>
    <ligand>
        <name>N(1)-(5-phospho-beta-D-ribosyl)glycinamide</name>
        <dbReference type="ChEBI" id="CHEBI:143788"/>
    </ligand>
</feature>
<evidence type="ECO:0000256" key="2">
    <source>
        <dbReference type="ARBA" id="ARBA00022679"/>
    </source>
</evidence>
<proteinExistence type="inferred from homology"/>
<dbReference type="SUPFAM" id="SSF53328">
    <property type="entry name" value="Formyltransferase"/>
    <property type="match status" value="1"/>
</dbReference>
<name>A0A918VHV3_9GAMM</name>
<dbReference type="EC" id="2.1.2.2" evidence="4"/>
<protein>
    <recommendedName>
        <fullName evidence="4">Phosphoribosylglycinamide formyltransferase</fullName>
        <ecNumber evidence="4">2.1.2.2</ecNumber>
    </recommendedName>
    <alternativeName>
        <fullName evidence="4">5'-phosphoribosylglycinamide transformylase</fullName>
    </alternativeName>
    <alternativeName>
        <fullName evidence="4">GAR transformylase</fullName>
        <shortName evidence="4">GART</shortName>
    </alternativeName>
</protein>
<dbReference type="AlphaFoldDB" id="A0A918VHV3"/>
<keyword evidence="2 4" id="KW-0808">Transferase</keyword>
<dbReference type="InterPro" id="IPR004607">
    <property type="entry name" value="GART"/>
</dbReference>
<feature type="binding site" evidence="4">
    <location>
        <begin position="96"/>
        <end position="99"/>
    </location>
    <ligand>
        <name>(6R)-10-formyltetrahydrofolate</name>
        <dbReference type="ChEBI" id="CHEBI:195366"/>
    </ligand>
</feature>
<feature type="binding site" evidence="4">
    <location>
        <position position="113"/>
    </location>
    <ligand>
        <name>(6R)-10-formyltetrahydrofolate</name>
        <dbReference type="ChEBI" id="CHEBI:195366"/>
    </ligand>
</feature>
<dbReference type="Proteomes" id="UP000614811">
    <property type="component" value="Unassembled WGS sequence"/>
</dbReference>
<reference evidence="6" key="2">
    <citation type="submission" date="2020-09" db="EMBL/GenBank/DDBJ databases">
        <authorList>
            <person name="Sun Q."/>
            <person name="Kim S."/>
        </authorList>
    </citation>
    <scope>NUCLEOTIDE SEQUENCE</scope>
    <source>
        <strain evidence="6">KCTC 12711</strain>
    </source>
</reference>
<comment type="similarity">
    <text evidence="4">Belongs to the GART family.</text>
</comment>
<keyword evidence="7" id="KW-1185">Reference proteome</keyword>
<evidence type="ECO:0000256" key="3">
    <source>
        <dbReference type="ARBA" id="ARBA00022755"/>
    </source>
</evidence>
<evidence type="ECO:0000313" key="6">
    <source>
        <dbReference type="EMBL" id="GGZ98879.1"/>
    </source>
</evidence>
<evidence type="ECO:0000313" key="7">
    <source>
        <dbReference type="Proteomes" id="UP000614811"/>
    </source>
</evidence>
<dbReference type="GO" id="GO:0004644">
    <property type="term" value="F:phosphoribosylglycinamide formyltransferase activity"/>
    <property type="evidence" value="ECO:0007669"/>
    <property type="project" value="UniProtKB-UniRule"/>
</dbReference>
<dbReference type="GO" id="GO:0006189">
    <property type="term" value="P:'de novo' IMP biosynthetic process"/>
    <property type="evidence" value="ECO:0007669"/>
    <property type="project" value="UniProtKB-UniRule"/>
</dbReference>
<dbReference type="InterPro" id="IPR002376">
    <property type="entry name" value="Formyl_transf_N"/>
</dbReference>
<comment type="catalytic activity">
    <reaction evidence="4">
        <text>N(1)-(5-phospho-beta-D-ribosyl)glycinamide + (6R)-10-formyltetrahydrofolate = N(2)-formyl-N(1)-(5-phospho-beta-D-ribosyl)glycinamide + (6S)-5,6,7,8-tetrahydrofolate + H(+)</text>
        <dbReference type="Rhea" id="RHEA:15053"/>
        <dbReference type="ChEBI" id="CHEBI:15378"/>
        <dbReference type="ChEBI" id="CHEBI:57453"/>
        <dbReference type="ChEBI" id="CHEBI:143788"/>
        <dbReference type="ChEBI" id="CHEBI:147286"/>
        <dbReference type="ChEBI" id="CHEBI:195366"/>
        <dbReference type="EC" id="2.1.2.2"/>
    </reaction>
</comment>
<dbReference type="GO" id="GO:0005829">
    <property type="term" value="C:cytosol"/>
    <property type="evidence" value="ECO:0007669"/>
    <property type="project" value="TreeGrafter"/>
</dbReference>
<dbReference type="Pfam" id="PF00551">
    <property type="entry name" value="Formyl_trans_N"/>
    <property type="match status" value="1"/>
</dbReference>
<evidence type="ECO:0000259" key="5">
    <source>
        <dbReference type="Pfam" id="PF00551"/>
    </source>
</evidence>
<organism evidence="6 7">
    <name type="scientific">Arenicella chitinivorans</name>
    <dbReference type="NCBI Taxonomy" id="1329800"/>
    <lineage>
        <taxon>Bacteria</taxon>
        <taxon>Pseudomonadati</taxon>
        <taxon>Pseudomonadota</taxon>
        <taxon>Gammaproteobacteria</taxon>
        <taxon>Arenicellales</taxon>
        <taxon>Arenicellaceae</taxon>
        <taxon>Arenicella</taxon>
    </lineage>
</organism>
<keyword evidence="3 4" id="KW-0658">Purine biosynthesis</keyword>
<dbReference type="CDD" id="cd08645">
    <property type="entry name" value="FMT_core_GART"/>
    <property type="match status" value="1"/>
</dbReference>